<evidence type="ECO:0000259" key="2">
    <source>
        <dbReference type="PROSITE" id="PS50994"/>
    </source>
</evidence>
<name>V5GSL3_ANOGL</name>
<dbReference type="CDD" id="cd00024">
    <property type="entry name" value="CD_CSD"/>
    <property type="match status" value="1"/>
</dbReference>
<dbReference type="Gene3D" id="3.30.420.10">
    <property type="entry name" value="Ribonuclease H-like superfamily/Ribonuclease H"/>
    <property type="match status" value="1"/>
</dbReference>
<dbReference type="GO" id="GO:0015074">
    <property type="term" value="P:DNA integration"/>
    <property type="evidence" value="ECO:0007669"/>
    <property type="project" value="InterPro"/>
</dbReference>
<evidence type="ECO:0000259" key="1">
    <source>
        <dbReference type="PROSITE" id="PS50013"/>
    </source>
</evidence>
<reference evidence="3" key="1">
    <citation type="submission" date="2013-07" db="EMBL/GenBank/DDBJ databases">
        <title>Midgut Transcriptome Profiling of Anoplphora glabripennis, a Lignocellulose Degrading, Wood-Boring Cerambycid.</title>
        <authorList>
            <person name="Scully E.D."/>
            <person name="Hoover K."/>
            <person name="Carlson J.E."/>
            <person name="Tien M."/>
            <person name="Geib S.M."/>
        </authorList>
    </citation>
    <scope>NUCLEOTIDE SEQUENCE</scope>
</reference>
<dbReference type="PROSITE" id="PS50994">
    <property type="entry name" value="INTEGRASE"/>
    <property type="match status" value="1"/>
</dbReference>
<evidence type="ECO:0000313" key="3">
    <source>
        <dbReference type="EMBL" id="JAB63228.1"/>
    </source>
</evidence>
<dbReference type="InterPro" id="IPR016197">
    <property type="entry name" value="Chromo-like_dom_sf"/>
</dbReference>
<dbReference type="InterPro" id="IPR012337">
    <property type="entry name" value="RNaseH-like_sf"/>
</dbReference>
<dbReference type="InterPro" id="IPR000953">
    <property type="entry name" value="Chromo/chromo_shadow_dom"/>
</dbReference>
<organism evidence="3">
    <name type="scientific">Anoplophora glabripennis</name>
    <name type="common">Asian longhorn beetle</name>
    <name type="synonym">Anoplophora nobilis</name>
    <dbReference type="NCBI Taxonomy" id="217634"/>
    <lineage>
        <taxon>Eukaryota</taxon>
        <taxon>Metazoa</taxon>
        <taxon>Ecdysozoa</taxon>
        <taxon>Arthropoda</taxon>
        <taxon>Hexapoda</taxon>
        <taxon>Insecta</taxon>
        <taxon>Pterygota</taxon>
        <taxon>Neoptera</taxon>
        <taxon>Endopterygota</taxon>
        <taxon>Coleoptera</taxon>
        <taxon>Polyphaga</taxon>
        <taxon>Cucujiformia</taxon>
        <taxon>Chrysomeloidea</taxon>
        <taxon>Cerambycidae</taxon>
        <taxon>Lamiinae</taxon>
        <taxon>Lamiini</taxon>
        <taxon>Anoplophora</taxon>
    </lineage>
</organism>
<sequence length="312" mass="36692">MKTHSKEKIQLVNELHKPMRKNYARRRTIIKGLDDLWQMDLADMRQYAHYNKNFKMIMVVIDSFSKFLWTRPLKTKTGEEITTAFADILAYSKGRICINLQTDQGTEFFNQKFQHFLKKHDINHYNTYSVKKAAIAERVIRTLKSKLYNYFSLNGTYKWIDVLPEITKSYNETRHRTTGYKPSQVNKSNEERILKSAYSHIKMSGPQKFKVGDVVRISKNKHVFDKGYTPNWTTELFKITSVKITNPATYLLEDMQGNPIRGAFYTEELQKTASPDIYLVEKVLRRKGGKVFVKWLGLDKKHNSWIENTNVI</sequence>
<dbReference type="PROSITE" id="PS50013">
    <property type="entry name" value="CHROMO_2"/>
    <property type="match status" value="1"/>
</dbReference>
<feature type="domain" description="Chromo" evidence="1">
    <location>
        <begin position="278"/>
        <end position="312"/>
    </location>
</feature>
<feature type="domain" description="Integrase catalytic" evidence="2">
    <location>
        <begin position="14"/>
        <end position="190"/>
    </location>
</feature>
<dbReference type="PANTHER" id="PTHR46585">
    <property type="entry name" value="INTEGRASE CORE DOMAIN CONTAINING PROTEIN"/>
    <property type="match status" value="1"/>
</dbReference>
<dbReference type="GO" id="GO:0005694">
    <property type="term" value="C:chromosome"/>
    <property type="evidence" value="ECO:0007669"/>
    <property type="project" value="UniProtKB-ARBA"/>
</dbReference>
<dbReference type="EMBL" id="GALX01005238">
    <property type="protein sequence ID" value="JAB63228.1"/>
    <property type="molecule type" value="Transcribed_RNA"/>
</dbReference>
<dbReference type="Pfam" id="PF00665">
    <property type="entry name" value="rve"/>
    <property type="match status" value="1"/>
</dbReference>
<protein>
    <submittedName>
        <fullName evidence="3">Uncharacterized transposon-derived protein F54H12.3</fullName>
    </submittedName>
</protein>
<dbReference type="GO" id="GO:0003676">
    <property type="term" value="F:nucleic acid binding"/>
    <property type="evidence" value="ECO:0007669"/>
    <property type="project" value="InterPro"/>
</dbReference>
<proteinExistence type="predicted"/>
<dbReference type="SUPFAM" id="SSF54160">
    <property type="entry name" value="Chromo domain-like"/>
    <property type="match status" value="1"/>
</dbReference>
<accession>V5GSL3</accession>
<dbReference type="PANTHER" id="PTHR46585:SF1">
    <property type="entry name" value="CHROMO DOMAIN-CONTAINING PROTEIN"/>
    <property type="match status" value="1"/>
</dbReference>
<dbReference type="InterPro" id="IPR036397">
    <property type="entry name" value="RNaseH_sf"/>
</dbReference>
<dbReference type="AlphaFoldDB" id="V5GSL3"/>
<gene>
    <name evidence="3" type="primary">YMD3</name>
</gene>
<dbReference type="InterPro" id="IPR001584">
    <property type="entry name" value="Integrase_cat-core"/>
</dbReference>
<dbReference type="SUPFAM" id="SSF53098">
    <property type="entry name" value="Ribonuclease H-like"/>
    <property type="match status" value="1"/>
</dbReference>